<dbReference type="InterPro" id="IPR025367">
    <property type="entry name" value="DUF4271"/>
</dbReference>
<accession>A0ABP8FTN0</accession>
<keyword evidence="1" id="KW-0812">Transmembrane</keyword>
<feature type="transmembrane region" description="Helical" evidence="1">
    <location>
        <begin position="319"/>
        <end position="341"/>
    </location>
</feature>
<feature type="transmembrane region" description="Helical" evidence="1">
    <location>
        <begin position="250"/>
        <end position="271"/>
    </location>
</feature>
<evidence type="ECO:0000313" key="2">
    <source>
        <dbReference type="EMBL" id="GAA4310765.1"/>
    </source>
</evidence>
<feature type="transmembrane region" description="Helical" evidence="1">
    <location>
        <begin position="353"/>
        <end position="375"/>
    </location>
</feature>
<dbReference type="RefSeq" id="WP_345167575.1">
    <property type="nucleotide sequence ID" value="NZ_BAABGX010000002.1"/>
</dbReference>
<comment type="caution">
    <text evidence="2">The sequence shown here is derived from an EMBL/GenBank/DDBJ whole genome shotgun (WGS) entry which is preliminary data.</text>
</comment>
<dbReference type="Pfam" id="PF14093">
    <property type="entry name" value="DUF4271"/>
    <property type="match status" value="1"/>
</dbReference>
<sequence>MRVWGWLLGFWLMWGMAAAQPVPLKPLLSSDWLIYQPKSNHLVPYLPEFHDERQALYQWVQLDAFTSPKVEFAARQHLCVFLDNKLVFVADSTAKYTLDLSKWMKPGQKYLLSVWNPQQQPNYQSFKMPEVQEVTQSNFMSQSATQKIVAKPSGSPRSVLILFMVIVGLIYGSLRMTFPTDFNSIFKLSNFAKEKTLEEGLLAKPIGNWSSILFVLAFSLSFALLIVAIHRDIEELALLNQLFTVTQADLILKIILYALLVLSFVVFKYLFLQLMGFIFGVSEVVLTQYREFLRTLLALGVFLPLIMLLHLGLSKSAPLTIYWIANLSVAVLLIFTVIRTFLTISKKYSLQNLHLFSYICATEVIPLMILLKLIVFV</sequence>
<name>A0ABP8FTN0_9BACT</name>
<proteinExistence type="predicted"/>
<gene>
    <name evidence="2" type="ORF">GCM10023183_28960</name>
</gene>
<feature type="transmembrane region" description="Helical" evidence="1">
    <location>
        <begin position="159"/>
        <end position="178"/>
    </location>
</feature>
<keyword evidence="1" id="KW-1133">Transmembrane helix</keyword>
<evidence type="ECO:0000313" key="3">
    <source>
        <dbReference type="Proteomes" id="UP001501844"/>
    </source>
</evidence>
<feature type="transmembrane region" description="Helical" evidence="1">
    <location>
        <begin position="212"/>
        <end position="230"/>
    </location>
</feature>
<evidence type="ECO:0008006" key="4">
    <source>
        <dbReference type="Google" id="ProtNLM"/>
    </source>
</evidence>
<organism evidence="2 3">
    <name type="scientific">Nibribacter koreensis</name>
    <dbReference type="NCBI Taxonomy" id="1084519"/>
    <lineage>
        <taxon>Bacteria</taxon>
        <taxon>Pseudomonadati</taxon>
        <taxon>Bacteroidota</taxon>
        <taxon>Cytophagia</taxon>
        <taxon>Cytophagales</taxon>
        <taxon>Hymenobacteraceae</taxon>
        <taxon>Nibribacter</taxon>
    </lineage>
</organism>
<dbReference type="EMBL" id="BAABGX010000002">
    <property type="protein sequence ID" value="GAA4310765.1"/>
    <property type="molecule type" value="Genomic_DNA"/>
</dbReference>
<evidence type="ECO:0000256" key="1">
    <source>
        <dbReference type="SAM" id="Phobius"/>
    </source>
</evidence>
<keyword evidence="3" id="KW-1185">Reference proteome</keyword>
<protein>
    <recommendedName>
        <fullName evidence="4">DUF4271 domain-containing protein</fullName>
    </recommendedName>
</protein>
<feature type="transmembrane region" description="Helical" evidence="1">
    <location>
        <begin position="292"/>
        <end position="313"/>
    </location>
</feature>
<dbReference type="Proteomes" id="UP001501844">
    <property type="component" value="Unassembled WGS sequence"/>
</dbReference>
<reference evidence="3" key="1">
    <citation type="journal article" date="2019" name="Int. J. Syst. Evol. Microbiol.">
        <title>The Global Catalogue of Microorganisms (GCM) 10K type strain sequencing project: providing services to taxonomists for standard genome sequencing and annotation.</title>
        <authorList>
            <consortium name="The Broad Institute Genomics Platform"/>
            <consortium name="The Broad Institute Genome Sequencing Center for Infectious Disease"/>
            <person name="Wu L."/>
            <person name="Ma J."/>
        </authorList>
    </citation>
    <scope>NUCLEOTIDE SEQUENCE [LARGE SCALE GENOMIC DNA]</scope>
    <source>
        <strain evidence="3">JCM 17917</strain>
    </source>
</reference>
<keyword evidence="1" id="KW-0472">Membrane</keyword>